<dbReference type="STRING" id="7757.ENSPMAP00000005858"/>
<name>S4RKX5_PETMA</name>
<feature type="transmembrane region" description="Helical" evidence="7">
    <location>
        <begin position="230"/>
        <end position="252"/>
    </location>
</feature>
<keyword evidence="5 7" id="KW-0472">Membrane</keyword>
<keyword evidence="3 7" id="KW-0812">Transmembrane</keyword>
<reference evidence="8" key="2">
    <citation type="submission" date="2025-09" db="UniProtKB">
        <authorList>
            <consortium name="Ensembl"/>
        </authorList>
    </citation>
    <scope>IDENTIFICATION</scope>
</reference>
<evidence type="ECO:0000256" key="4">
    <source>
        <dbReference type="ARBA" id="ARBA00022989"/>
    </source>
</evidence>
<evidence type="ECO:0000313" key="8">
    <source>
        <dbReference type="Ensembl" id="ENSPMAP00000005858.1"/>
    </source>
</evidence>
<dbReference type="HOGENOM" id="CLU_005170_1_0_1"/>
<dbReference type="PANTHER" id="PTHR10283:SF137">
    <property type="entry name" value="SLC13A4 PROTEIN"/>
    <property type="match status" value="1"/>
</dbReference>
<sequence>VVLPRCVPSPMRESCLIHFLLFTVTGAAAAATLVQVAAEYFKDFHLLLTGVICLAAAIEKANLHKRIALRMVMVVGSNPAWLMLGFMVTAAFLSMWLSNTSTAAMLMPIVEAMLVQIMNAEASIDNLEHGEAEPMFTGMDPVSETRPSSTQNYTARDAEAPAVPSRYHSQSQQMLCKSLSLCVAYASTIGGITTITGTSTNLIFAEQFNTRYPECDCINFTSWISFSLPISFIILILSWVWMHIIFLGFNFAHMFKCAKTEKELAAEAVIKKEYQQLGPFSYQELVAAIIFLLMAILWFTREPGFMPGWASVIG</sequence>
<reference evidence="8" key="1">
    <citation type="submission" date="2025-08" db="UniProtKB">
        <authorList>
            <consortium name="Ensembl"/>
        </authorList>
    </citation>
    <scope>IDENTIFICATION</scope>
</reference>
<accession>S4RKX5</accession>
<dbReference type="GO" id="GO:0005886">
    <property type="term" value="C:plasma membrane"/>
    <property type="evidence" value="ECO:0007669"/>
    <property type="project" value="TreeGrafter"/>
</dbReference>
<keyword evidence="4 7" id="KW-1133">Transmembrane helix</keyword>
<keyword evidence="6" id="KW-0813">Transport</keyword>
<evidence type="ECO:0000256" key="3">
    <source>
        <dbReference type="ARBA" id="ARBA00022692"/>
    </source>
</evidence>
<evidence type="ECO:0000256" key="2">
    <source>
        <dbReference type="ARBA" id="ARBA00006772"/>
    </source>
</evidence>
<evidence type="ECO:0000256" key="6">
    <source>
        <dbReference type="ARBA" id="ARBA00023201"/>
    </source>
</evidence>
<evidence type="ECO:0000256" key="1">
    <source>
        <dbReference type="ARBA" id="ARBA00004141"/>
    </source>
</evidence>
<dbReference type="AlphaFoldDB" id="S4RKX5"/>
<keyword evidence="6" id="KW-0739">Sodium transport</keyword>
<feature type="transmembrane region" description="Helical" evidence="7">
    <location>
        <begin position="280"/>
        <end position="299"/>
    </location>
</feature>
<protein>
    <submittedName>
        <fullName evidence="8">Solute carrier family 13 member 1</fullName>
    </submittedName>
</protein>
<evidence type="ECO:0000256" key="5">
    <source>
        <dbReference type="ARBA" id="ARBA00023136"/>
    </source>
</evidence>
<dbReference type="PANTHER" id="PTHR10283">
    <property type="entry name" value="SOLUTE CARRIER FAMILY 13 MEMBER"/>
    <property type="match status" value="1"/>
</dbReference>
<comment type="subcellular location">
    <subcellularLocation>
        <location evidence="1">Membrane</location>
        <topology evidence="1">Multi-pass membrane protein</topology>
    </subcellularLocation>
</comment>
<dbReference type="Ensembl" id="ENSPMAT00000005885.1">
    <property type="protein sequence ID" value="ENSPMAP00000005858.1"/>
    <property type="gene ID" value="ENSPMAG00000005325.1"/>
</dbReference>
<comment type="similarity">
    <text evidence="2">Belongs to the SLC13A/DASS transporter (TC 2.A.47) family. NADC subfamily.</text>
</comment>
<dbReference type="OMA" id="ESEESEX"/>
<dbReference type="GO" id="GO:0015382">
    <property type="term" value="F:sodium:sulfate symporter activity"/>
    <property type="evidence" value="ECO:0007669"/>
    <property type="project" value="TreeGrafter"/>
</dbReference>
<organism evidence="8">
    <name type="scientific">Petromyzon marinus</name>
    <name type="common">Sea lamprey</name>
    <dbReference type="NCBI Taxonomy" id="7757"/>
    <lineage>
        <taxon>Eukaryota</taxon>
        <taxon>Metazoa</taxon>
        <taxon>Chordata</taxon>
        <taxon>Craniata</taxon>
        <taxon>Vertebrata</taxon>
        <taxon>Cyclostomata</taxon>
        <taxon>Hyperoartia</taxon>
        <taxon>Petromyzontiformes</taxon>
        <taxon>Petromyzontidae</taxon>
        <taxon>Petromyzon</taxon>
    </lineage>
</organism>
<keyword evidence="6" id="KW-0915">Sodium</keyword>
<dbReference type="GeneTree" id="ENSGT01030000234550"/>
<dbReference type="InterPro" id="IPR001898">
    <property type="entry name" value="SLC13A/DASS"/>
</dbReference>
<keyword evidence="6" id="KW-0406">Ion transport</keyword>
<evidence type="ECO:0000256" key="7">
    <source>
        <dbReference type="SAM" id="Phobius"/>
    </source>
</evidence>
<proteinExistence type="inferred from homology"/>
<feature type="transmembrane region" description="Helical" evidence="7">
    <location>
        <begin position="79"/>
        <end position="97"/>
    </location>
</feature>
<dbReference type="Pfam" id="PF00939">
    <property type="entry name" value="Na_sulph_symp"/>
    <property type="match status" value="1"/>
</dbReference>